<keyword evidence="3 6" id="KW-0862">Zinc</keyword>
<feature type="compositionally biased region" description="Basic and acidic residues" evidence="7">
    <location>
        <begin position="171"/>
        <end position="183"/>
    </location>
</feature>
<evidence type="ECO:0000313" key="10">
    <source>
        <dbReference type="Proteomes" id="UP001159427"/>
    </source>
</evidence>
<dbReference type="Proteomes" id="UP001159427">
    <property type="component" value="Unassembled WGS sequence"/>
</dbReference>
<dbReference type="Pfam" id="PF03474">
    <property type="entry name" value="DMA"/>
    <property type="match status" value="1"/>
</dbReference>
<reference evidence="9 10" key="1">
    <citation type="submission" date="2022-05" db="EMBL/GenBank/DDBJ databases">
        <authorList>
            <consortium name="Genoscope - CEA"/>
            <person name="William W."/>
        </authorList>
    </citation>
    <scope>NUCLEOTIDE SEQUENCE [LARGE SCALE GENOMIC DNA]</scope>
</reference>
<feature type="compositionally biased region" description="Polar residues" evidence="7">
    <location>
        <begin position="189"/>
        <end position="209"/>
    </location>
</feature>
<comment type="subcellular location">
    <subcellularLocation>
        <location evidence="6">Nucleus</location>
    </subcellularLocation>
</comment>
<evidence type="ECO:0000256" key="6">
    <source>
        <dbReference type="PROSITE-ProRule" id="PRU00070"/>
    </source>
</evidence>
<dbReference type="InterPro" id="IPR005173">
    <property type="entry name" value="DMA"/>
</dbReference>
<proteinExistence type="inferred from homology"/>
<evidence type="ECO:0000256" key="5">
    <source>
        <dbReference type="ARBA" id="ARBA00023242"/>
    </source>
</evidence>
<dbReference type="PANTHER" id="PTHR12322">
    <property type="entry name" value="DOUBLESEX AND MAB-3 RELATED TRANSCRIPTION FACTOR DMRT"/>
    <property type="match status" value="1"/>
</dbReference>
<evidence type="ECO:0000256" key="7">
    <source>
        <dbReference type="SAM" id="MobiDB-lite"/>
    </source>
</evidence>
<name>A0ABN8LMU2_9CNID</name>
<feature type="region of interest" description="Disordered" evidence="7">
    <location>
        <begin position="1"/>
        <end position="24"/>
    </location>
</feature>
<sequence>MSDPKESDQENQEEESSDSPTLHHRVPKCARCRTHGTVSWLKGHKHYCRWRDCTCAKCQLITERQRVTAARVALLRQQRKGAELRAKYQRELENARLTYSMVFQANGLAAFPSNHRHHFYHHPAQANMSHLEPRITEITPSSESLKRCNSFSEEVEDGNPSPKRTALSPDLDVKREPREHGGERPAMTSPVSSPQARKTPDQESVNSNGKYLQESLYDRPHEYQYPWLSKELSALSLRHPPMELLSKLFPHHNMTTLEHILQSCHGSVVESIEMLLSTQESRGSKVRALGGFGFSAVSHASPFLHGPMTRNVITRPLTSTHACSPTRLYPASPLPPPLLVKPKPEMAFKFSPIAHAPYNTESRACGLAMTRFCSRCGHKITVFDKFCAHCGKVLSESANGL</sequence>
<dbReference type="InterPro" id="IPR009060">
    <property type="entry name" value="UBA-like_sf"/>
</dbReference>
<dbReference type="Pfam" id="PF13240">
    <property type="entry name" value="Zn_Ribbon_1"/>
    <property type="match status" value="1"/>
</dbReference>
<evidence type="ECO:0000256" key="1">
    <source>
        <dbReference type="ARBA" id="ARBA00006834"/>
    </source>
</evidence>
<evidence type="ECO:0000256" key="4">
    <source>
        <dbReference type="ARBA" id="ARBA00023125"/>
    </source>
</evidence>
<evidence type="ECO:0000313" key="9">
    <source>
        <dbReference type="EMBL" id="CAH3016745.1"/>
    </source>
</evidence>
<evidence type="ECO:0000256" key="3">
    <source>
        <dbReference type="ARBA" id="ARBA00022833"/>
    </source>
</evidence>
<dbReference type="InterPro" id="IPR026870">
    <property type="entry name" value="Zinc_ribbon_dom"/>
</dbReference>
<keyword evidence="10" id="KW-1185">Reference proteome</keyword>
<dbReference type="SUPFAM" id="SSF82927">
    <property type="entry name" value="Cysteine-rich DNA binding domain, (DM domain)"/>
    <property type="match status" value="1"/>
</dbReference>
<dbReference type="EMBL" id="CALNXI010000047">
    <property type="protein sequence ID" value="CAH3016745.1"/>
    <property type="molecule type" value="Genomic_DNA"/>
</dbReference>
<feature type="domain" description="DM" evidence="8">
    <location>
        <begin position="29"/>
        <end position="76"/>
    </location>
</feature>
<dbReference type="Pfam" id="PF00751">
    <property type="entry name" value="DM"/>
    <property type="match status" value="1"/>
</dbReference>
<dbReference type="PROSITE" id="PS40000">
    <property type="entry name" value="DM_1"/>
    <property type="match status" value="1"/>
</dbReference>
<feature type="DNA-binding region" description="DM" evidence="6">
    <location>
        <begin position="29"/>
        <end position="76"/>
    </location>
</feature>
<keyword evidence="2 6" id="KW-0479">Metal-binding</keyword>
<gene>
    <name evidence="9" type="ORF">PEVE_00032289</name>
</gene>
<dbReference type="Gene3D" id="4.10.1040.10">
    <property type="entry name" value="DM DNA-binding domain"/>
    <property type="match status" value="1"/>
</dbReference>
<evidence type="ECO:0000256" key="2">
    <source>
        <dbReference type="ARBA" id="ARBA00022723"/>
    </source>
</evidence>
<dbReference type="PROSITE" id="PS50809">
    <property type="entry name" value="DM_2"/>
    <property type="match status" value="1"/>
</dbReference>
<dbReference type="SMART" id="SM00301">
    <property type="entry name" value="DM"/>
    <property type="match status" value="1"/>
</dbReference>
<dbReference type="InterPro" id="IPR036407">
    <property type="entry name" value="DM_DNA-bd_sf"/>
</dbReference>
<comment type="similarity">
    <text evidence="1">Belongs to the DMRT family.</text>
</comment>
<comment type="caution">
    <text evidence="9">The sequence shown here is derived from an EMBL/GenBank/DDBJ whole genome shotgun (WGS) entry which is preliminary data.</text>
</comment>
<organism evidence="9 10">
    <name type="scientific">Porites evermanni</name>
    <dbReference type="NCBI Taxonomy" id="104178"/>
    <lineage>
        <taxon>Eukaryota</taxon>
        <taxon>Metazoa</taxon>
        <taxon>Cnidaria</taxon>
        <taxon>Anthozoa</taxon>
        <taxon>Hexacorallia</taxon>
        <taxon>Scleractinia</taxon>
        <taxon>Fungiina</taxon>
        <taxon>Poritidae</taxon>
        <taxon>Porites</taxon>
    </lineage>
</organism>
<accession>A0ABN8LMU2</accession>
<dbReference type="SUPFAM" id="SSF46934">
    <property type="entry name" value="UBA-like"/>
    <property type="match status" value="1"/>
</dbReference>
<dbReference type="InterPro" id="IPR001275">
    <property type="entry name" value="DM_DNA-bd"/>
</dbReference>
<evidence type="ECO:0000259" key="8">
    <source>
        <dbReference type="PROSITE" id="PS50809"/>
    </source>
</evidence>
<keyword evidence="4 6" id="KW-0238">DNA-binding</keyword>
<dbReference type="InterPro" id="IPR026607">
    <property type="entry name" value="DMRT"/>
</dbReference>
<keyword evidence="5 6" id="KW-0539">Nucleus</keyword>
<dbReference type="PANTHER" id="PTHR12322:SF53">
    <property type="entry name" value="DOUBLESEX-MAB RELATED 11E"/>
    <property type="match status" value="1"/>
</dbReference>
<feature type="region of interest" description="Disordered" evidence="7">
    <location>
        <begin position="149"/>
        <end position="209"/>
    </location>
</feature>
<protein>
    <recommendedName>
        <fullName evidence="8">DM domain-containing protein</fullName>
    </recommendedName>
</protein>